<dbReference type="GO" id="GO:0003677">
    <property type="term" value="F:DNA binding"/>
    <property type="evidence" value="ECO:0007669"/>
    <property type="project" value="UniProtKB-UniRule"/>
</dbReference>
<comment type="caution">
    <text evidence="4">The sequence shown here is derived from an EMBL/GenBank/DDBJ whole genome shotgun (WGS) entry which is preliminary data.</text>
</comment>
<dbReference type="PANTHER" id="PTHR43479">
    <property type="entry name" value="ACREF/ENVCD OPERON REPRESSOR-RELATED"/>
    <property type="match status" value="1"/>
</dbReference>
<organism evidence="4 5">
    <name type="scientific">Candidatus Gallitreponema excrementavium</name>
    <dbReference type="NCBI Taxonomy" id="2840840"/>
    <lineage>
        <taxon>Bacteria</taxon>
        <taxon>Pseudomonadati</taxon>
        <taxon>Spirochaetota</taxon>
        <taxon>Spirochaetia</taxon>
        <taxon>Spirochaetales</taxon>
        <taxon>Candidatus Gallitreponema</taxon>
    </lineage>
</organism>
<evidence type="ECO:0000256" key="2">
    <source>
        <dbReference type="PROSITE-ProRule" id="PRU00335"/>
    </source>
</evidence>
<dbReference type="PANTHER" id="PTHR43479:SF11">
    <property type="entry name" value="ACREF_ENVCD OPERON REPRESSOR-RELATED"/>
    <property type="match status" value="1"/>
</dbReference>
<dbReference type="EMBL" id="JADIMM010000031">
    <property type="protein sequence ID" value="MBO8457122.1"/>
    <property type="molecule type" value="Genomic_DNA"/>
</dbReference>
<reference evidence="4" key="1">
    <citation type="submission" date="2020-10" db="EMBL/GenBank/DDBJ databases">
        <authorList>
            <person name="Gilroy R."/>
        </authorList>
    </citation>
    <scope>NUCLEOTIDE SEQUENCE</scope>
    <source>
        <strain evidence="4">10532</strain>
    </source>
</reference>
<accession>A0A9D9HNG5</accession>
<dbReference type="Gene3D" id="1.10.357.10">
    <property type="entry name" value="Tetracycline Repressor, domain 2"/>
    <property type="match status" value="1"/>
</dbReference>
<evidence type="ECO:0000259" key="3">
    <source>
        <dbReference type="PROSITE" id="PS50977"/>
    </source>
</evidence>
<feature type="DNA-binding region" description="H-T-H motif" evidence="2">
    <location>
        <begin position="31"/>
        <end position="50"/>
    </location>
</feature>
<evidence type="ECO:0000313" key="4">
    <source>
        <dbReference type="EMBL" id="MBO8457122.1"/>
    </source>
</evidence>
<sequence>MTEYKNARRSKKLIKEAFLSLMKEKSVERISICDIVRKAGLNRGTFYAHYQTPFDILREMEEEVNNRIFELMGDIVFLDFIKNPAVTFRAITEFLSKNKEPYQTFLRYYYPADFLKKLKDELYLKLLENTSIPGFIRTSHSFKIALDFVMEGAIATYRNWIIGDLVTDEKELNSILTKMVKKIASIFVFVI</sequence>
<dbReference type="InterPro" id="IPR050624">
    <property type="entry name" value="HTH-type_Tx_Regulator"/>
</dbReference>
<feature type="domain" description="HTH tetR-type" evidence="3">
    <location>
        <begin position="8"/>
        <end position="68"/>
    </location>
</feature>
<reference evidence="4" key="2">
    <citation type="journal article" date="2021" name="PeerJ">
        <title>Extensive microbial diversity within the chicken gut microbiome revealed by metagenomics and culture.</title>
        <authorList>
            <person name="Gilroy R."/>
            <person name="Ravi A."/>
            <person name="Getino M."/>
            <person name="Pursley I."/>
            <person name="Horton D.L."/>
            <person name="Alikhan N.F."/>
            <person name="Baker D."/>
            <person name="Gharbi K."/>
            <person name="Hall N."/>
            <person name="Watson M."/>
            <person name="Adriaenssens E.M."/>
            <person name="Foster-Nyarko E."/>
            <person name="Jarju S."/>
            <person name="Secka A."/>
            <person name="Antonio M."/>
            <person name="Oren A."/>
            <person name="Chaudhuri R.R."/>
            <person name="La Ragione R."/>
            <person name="Hildebrand F."/>
            <person name="Pallen M.J."/>
        </authorList>
    </citation>
    <scope>NUCLEOTIDE SEQUENCE</scope>
    <source>
        <strain evidence="4">10532</strain>
    </source>
</reference>
<keyword evidence="1 2" id="KW-0238">DNA-binding</keyword>
<dbReference type="AlphaFoldDB" id="A0A9D9HNG5"/>
<name>A0A9D9HNG5_9SPIR</name>
<evidence type="ECO:0000256" key="1">
    <source>
        <dbReference type="ARBA" id="ARBA00023125"/>
    </source>
</evidence>
<dbReference type="InterPro" id="IPR001647">
    <property type="entry name" value="HTH_TetR"/>
</dbReference>
<dbReference type="SUPFAM" id="SSF46689">
    <property type="entry name" value="Homeodomain-like"/>
    <property type="match status" value="1"/>
</dbReference>
<dbReference type="PROSITE" id="PS50977">
    <property type="entry name" value="HTH_TETR_2"/>
    <property type="match status" value="1"/>
</dbReference>
<dbReference type="Proteomes" id="UP000823638">
    <property type="component" value="Unassembled WGS sequence"/>
</dbReference>
<dbReference type="InterPro" id="IPR009057">
    <property type="entry name" value="Homeodomain-like_sf"/>
</dbReference>
<proteinExistence type="predicted"/>
<gene>
    <name evidence="4" type="ORF">IAA81_02700</name>
</gene>
<evidence type="ECO:0000313" key="5">
    <source>
        <dbReference type="Proteomes" id="UP000823638"/>
    </source>
</evidence>
<protein>
    <submittedName>
        <fullName evidence="4">TetR/AcrR family transcriptional regulator C-terminal domain-containing protein</fullName>
    </submittedName>
</protein>